<dbReference type="AlphaFoldDB" id="A0A2H0UT77"/>
<dbReference type="Pfam" id="PF05193">
    <property type="entry name" value="Peptidase_M16_C"/>
    <property type="match status" value="1"/>
</dbReference>
<name>A0A2H0UT77_9BACT</name>
<dbReference type="InterPro" id="IPR011765">
    <property type="entry name" value="Pept_M16_N"/>
</dbReference>
<evidence type="ECO:0000259" key="3">
    <source>
        <dbReference type="Pfam" id="PF00675"/>
    </source>
</evidence>
<dbReference type="InterPro" id="IPR011249">
    <property type="entry name" value="Metalloenz_LuxS/M16"/>
</dbReference>
<dbReference type="Proteomes" id="UP000231157">
    <property type="component" value="Unassembled WGS sequence"/>
</dbReference>
<evidence type="ECO:0000313" key="6">
    <source>
        <dbReference type="Proteomes" id="UP000231157"/>
    </source>
</evidence>
<dbReference type="InterPro" id="IPR001431">
    <property type="entry name" value="Pept_M16_Zn_BS"/>
</dbReference>
<protein>
    <recommendedName>
        <fullName evidence="7">Peptidase M16</fullName>
    </recommendedName>
</protein>
<dbReference type="InterPro" id="IPR007863">
    <property type="entry name" value="Peptidase_M16_C"/>
</dbReference>
<reference evidence="6" key="1">
    <citation type="submission" date="2017-09" db="EMBL/GenBank/DDBJ databases">
        <title>Depth-based differentiation of microbial function through sediment-hosted aquifers and enrichment of novel symbionts in the deep terrestrial subsurface.</title>
        <authorList>
            <person name="Probst A.J."/>
            <person name="Ladd B."/>
            <person name="Jarett J.K."/>
            <person name="Geller-Mcgrath D.E."/>
            <person name="Sieber C.M.K."/>
            <person name="Emerson J.B."/>
            <person name="Anantharaman K."/>
            <person name="Thomas B.C."/>
            <person name="Malmstrom R."/>
            <person name="Stieglmeier M."/>
            <person name="Klingl A."/>
            <person name="Woyke T."/>
            <person name="Ryan C.M."/>
            <person name="Banfield J.F."/>
        </authorList>
    </citation>
    <scope>NUCLEOTIDE SEQUENCE [LARGE SCALE GENOMIC DNA]</scope>
</reference>
<dbReference type="EMBL" id="PFAZ01000001">
    <property type="protein sequence ID" value="PIR89622.1"/>
    <property type="molecule type" value="Genomic_DNA"/>
</dbReference>
<accession>A0A2H0UT77</accession>
<feature type="domain" description="Peptidase M16 C-terminal" evidence="4">
    <location>
        <begin position="184"/>
        <end position="358"/>
    </location>
</feature>
<comment type="caution">
    <text evidence="5">The sequence shown here is derived from an EMBL/GenBank/DDBJ whole genome shotgun (WGS) entry which is preliminary data.</text>
</comment>
<comment type="similarity">
    <text evidence="1 2">Belongs to the peptidase M16 family.</text>
</comment>
<evidence type="ECO:0000313" key="5">
    <source>
        <dbReference type="EMBL" id="PIR89622.1"/>
    </source>
</evidence>
<gene>
    <name evidence="5" type="ORF">COU07_01895</name>
</gene>
<sequence length="440" mass="49468">MAFLCVFLVLVILVFMNQSFERFKLPNGMRVIFVPEPQNVATTILVLVEAGSKYETKDLNGLSHFLEHMCFKGTEERPKAIDISGELDGLGAEYNAFTSQEYTGYYVKVAANKSEQALDIISDLYMNPVFDATEIEKEKGVIIEELNMYEDMPHRKVHDLLMEALYGDQPAGWDIGGRKEVIKKITRDDFLKYRGEHYVASATAIVVAGAFDSNLFKKKIEGNFEKLTKGKKVGKVATSEKQSKPIIKTQYKKSDQTHLVIACRAFDTYDDRRFALEVLSDILGGGMSSRLFQRVREELGAAYYVRSEVNLFTDHGYLGIAAGVDHKKFSIVVSAILDELKKLAKESVSEAELKRAKDHLVGRLMLGLETSDALATYFGGQEILKQKIVSPKDIIRHVNQVKSSDILVIAREFFVNSKLALSVIGPYKDSTNIAPIFRFR</sequence>
<evidence type="ECO:0000256" key="1">
    <source>
        <dbReference type="ARBA" id="ARBA00007261"/>
    </source>
</evidence>
<dbReference type="SUPFAM" id="SSF63411">
    <property type="entry name" value="LuxS/MPP-like metallohydrolase"/>
    <property type="match status" value="2"/>
</dbReference>
<dbReference type="GO" id="GO:0046872">
    <property type="term" value="F:metal ion binding"/>
    <property type="evidence" value="ECO:0007669"/>
    <property type="project" value="InterPro"/>
</dbReference>
<dbReference type="PROSITE" id="PS00143">
    <property type="entry name" value="INSULINASE"/>
    <property type="match status" value="1"/>
</dbReference>
<dbReference type="PANTHER" id="PTHR11851">
    <property type="entry name" value="METALLOPROTEASE"/>
    <property type="match status" value="1"/>
</dbReference>
<proteinExistence type="inferred from homology"/>
<evidence type="ECO:0000259" key="4">
    <source>
        <dbReference type="Pfam" id="PF05193"/>
    </source>
</evidence>
<dbReference type="GO" id="GO:0004222">
    <property type="term" value="F:metalloendopeptidase activity"/>
    <property type="evidence" value="ECO:0007669"/>
    <property type="project" value="InterPro"/>
</dbReference>
<feature type="domain" description="Peptidase M16 N-terminal" evidence="3">
    <location>
        <begin position="31"/>
        <end position="172"/>
    </location>
</feature>
<dbReference type="Pfam" id="PF00675">
    <property type="entry name" value="Peptidase_M16"/>
    <property type="match status" value="1"/>
</dbReference>
<dbReference type="InterPro" id="IPR050361">
    <property type="entry name" value="MPP/UQCRC_Complex"/>
</dbReference>
<dbReference type="GO" id="GO:0006508">
    <property type="term" value="P:proteolysis"/>
    <property type="evidence" value="ECO:0007669"/>
    <property type="project" value="InterPro"/>
</dbReference>
<evidence type="ECO:0000256" key="2">
    <source>
        <dbReference type="RuleBase" id="RU004447"/>
    </source>
</evidence>
<organism evidence="5 6">
    <name type="scientific">Candidatus Harrisonbacteria bacterium CG10_big_fil_rev_8_21_14_0_10_40_38</name>
    <dbReference type="NCBI Taxonomy" id="1974583"/>
    <lineage>
        <taxon>Bacteria</taxon>
        <taxon>Candidatus Harrisoniibacteriota</taxon>
    </lineage>
</organism>
<evidence type="ECO:0008006" key="7">
    <source>
        <dbReference type="Google" id="ProtNLM"/>
    </source>
</evidence>
<dbReference type="PANTHER" id="PTHR11851:SF49">
    <property type="entry name" value="MITOCHONDRIAL-PROCESSING PEPTIDASE SUBUNIT ALPHA"/>
    <property type="match status" value="1"/>
</dbReference>
<dbReference type="Gene3D" id="3.30.830.10">
    <property type="entry name" value="Metalloenzyme, LuxS/M16 peptidase-like"/>
    <property type="match status" value="2"/>
</dbReference>